<gene>
    <name evidence="1" type="ORF">O6H91_09G083200</name>
</gene>
<comment type="caution">
    <text evidence="1">The sequence shown here is derived from an EMBL/GenBank/DDBJ whole genome shotgun (WGS) entry which is preliminary data.</text>
</comment>
<protein>
    <submittedName>
        <fullName evidence="1">Uncharacterized protein</fullName>
    </submittedName>
</protein>
<name>A0ACC2CRJ2_DIPCM</name>
<dbReference type="EMBL" id="CM055100">
    <property type="protein sequence ID" value="KAJ7544570.1"/>
    <property type="molecule type" value="Genomic_DNA"/>
</dbReference>
<evidence type="ECO:0000313" key="2">
    <source>
        <dbReference type="Proteomes" id="UP001162992"/>
    </source>
</evidence>
<reference evidence="2" key="1">
    <citation type="journal article" date="2024" name="Proc. Natl. Acad. Sci. U.S.A.">
        <title>Extraordinary preservation of gene collinearity over three hundred million years revealed in homosporous lycophytes.</title>
        <authorList>
            <person name="Li C."/>
            <person name="Wickell D."/>
            <person name="Kuo L.Y."/>
            <person name="Chen X."/>
            <person name="Nie B."/>
            <person name="Liao X."/>
            <person name="Peng D."/>
            <person name="Ji J."/>
            <person name="Jenkins J."/>
            <person name="Williams M."/>
            <person name="Shu S."/>
            <person name="Plott C."/>
            <person name="Barry K."/>
            <person name="Rajasekar S."/>
            <person name="Grimwood J."/>
            <person name="Han X."/>
            <person name="Sun S."/>
            <person name="Hou Z."/>
            <person name="He W."/>
            <person name="Dai G."/>
            <person name="Sun C."/>
            <person name="Schmutz J."/>
            <person name="Leebens-Mack J.H."/>
            <person name="Li F.W."/>
            <person name="Wang L."/>
        </authorList>
    </citation>
    <scope>NUCLEOTIDE SEQUENCE [LARGE SCALE GENOMIC DNA]</scope>
    <source>
        <strain evidence="2">cv. PW_Plant_1</strain>
    </source>
</reference>
<evidence type="ECO:0000313" key="1">
    <source>
        <dbReference type="EMBL" id="KAJ7544570.1"/>
    </source>
</evidence>
<dbReference type="Proteomes" id="UP001162992">
    <property type="component" value="Chromosome 9"/>
</dbReference>
<accession>A0ACC2CRJ2</accession>
<proteinExistence type="predicted"/>
<organism evidence="1 2">
    <name type="scientific">Diphasiastrum complanatum</name>
    <name type="common">Issler's clubmoss</name>
    <name type="synonym">Lycopodium complanatum</name>
    <dbReference type="NCBI Taxonomy" id="34168"/>
    <lineage>
        <taxon>Eukaryota</taxon>
        <taxon>Viridiplantae</taxon>
        <taxon>Streptophyta</taxon>
        <taxon>Embryophyta</taxon>
        <taxon>Tracheophyta</taxon>
        <taxon>Lycopodiopsida</taxon>
        <taxon>Lycopodiales</taxon>
        <taxon>Lycopodiaceae</taxon>
        <taxon>Lycopodioideae</taxon>
        <taxon>Diphasiastrum</taxon>
    </lineage>
</organism>
<sequence length="585" mass="67044">MERPSLRGASPQFFVDLRDSVIDMPWRQCAPSHVDPVPLGEVTLNYESFAKIAFAEHNIGIGPITWKKIPVQELVTFTKDYLNAPLLRRVAATPLRSRAVTVFAHLKAYMGDVPTQHKMFNDAMKKMVQGYHKLYFKAIGHAPVPHNVLDDIMQILMLGMKYPNLRDEIFCQIFKQTTKNFNRMSIVRGWQAMAICISTFPPSLEFEPFMAGHFKENMEKIETNIHLPDGNVEAVSLDTMATAEDVTSILVERFHLGDSKFYGIFQFFNGVEKLLGRNSLLMEVQAEWNRSAIPILKENQTFCAQMPSIEIKNKVKHASELLKRSRLGKYMAKYIKGAKVMEPSEGFRHRQSVSVEIVSGFTGQFRFKKKLFLQDTSHLPPDRRTQVNLFEYDQAVYDVVNGLYMIEERDAVLLAALKLRVDMENTVMPEEILTEDTVKKFGPQFYIRGYEGAWKDAILKTVAALPLEANMVTCRNDYLDFLRSRCPLYGSSWFFVQLEVDFQMPQEIFLAINSSGVYFVLAKSKEILVHLQYREICSWGYSPSAFSLVVGNMTHNQDHRFFTSQGSEMGDVIQLYITSCNYDSC</sequence>
<keyword evidence="2" id="KW-1185">Reference proteome</keyword>